<keyword evidence="2" id="KW-1133">Transmembrane helix</keyword>
<feature type="transmembrane region" description="Helical" evidence="2">
    <location>
        <begin position="45"/>
        <end position="64"/>
    </location>
</feature>
<evidence type="ECO:0000313" key="3">
    <source>
        <dbReference type="EMBL" id="SDH45675.1"/>
    </source>
</evidence>
<dbReference type="Pfam" id="PF10745">
    <property type="entry name" value="DUF2530"/>
    <property type="match status" value="1"/>
</dbReference>
<accession>A0A1G8CJT8</accession>
<proteinExistence type="predicted"/>
<keyword evidence="4" id="KW-1185">Reference proteome</keyword>
<organism evidence="3 4">
    <name type="scientific">Sinosporangium album</name>
    <dbReference type="NCBI Taxonomy" id="504805"/>
    <lineage>
        <taxon>Bacteria</taxon>
        <taxon>Bacillati</taxon>
        <taxon>Actinomycetota</taxon>
        <taxon>Actinomycetes</taxon>
        <taxon>Streptosporangiales</taxon>
        <taxon>Streptosporangiaceae</taxon>
        <taxon>Sinosporangium</taxon>
    </lineage>
</organism>
<dbReference type="AlphaFoldDB" id="A0A1G8CJT8"/>
<dbReference type="RefSeq" id="WP_245691165.1">
    <property type="nucleotide sequence ID" value="NZ_FNCN01000016.1"/>
</dbReference>
<feature type="compositionally biased region" description="Pro residues" evidence="1">
    <location>
        <begin position="88"/>
        <end position="97"/>
    </location>
</feature>
<dbReference type="EMBL" id="FNCN01000016">
    <property type="protein sequence ID" value="SDH45675.1"/>
    <property type="molecule type" value="Genomic_DNA"/>
</dbReference>
<feature type="region of interest" description="Disordered" evidence="1">
    <location>
        <begin position="74"/>
        <end position="97"/>
    </location>
</feature>
<sequence length="97" mass="10548">MSQPRRPDPEPLKTNDMATVLVGTGIWALALIVLLVFQPDLEQSWWVWTCVAGIVGGAFGVWFIRRKDRRAAARAAPVRAGDDERPGGDPPQGPATV</sequence>
<name>A0A1G8CJT8_9ACTN</name>
<feature type="transmembrane region" description="Helical" evidence="2">
    <location>
        <begin position="20"/>
        <end position="39"/>
    </location>
</feature>
<dbReference type="InterPro" id="IPR019681">
    <property type="entry name" value="DUF2530"/>
</dbReference>
<protein>
    <recommendedName>
        <fullName evidence="5">DUF2530 domain-containing protein</fullName>
    </recommendedName>
</protein>
<evidence type="ECO:0000256" key="1">
    <source>
        <dbReference type="SAM" id="MobiDB-lite"/>
    </source>
</evidence>
<evidence type="ECO:0008006" key="5">
    <source>
        <dbReference type="Google" id="ProtNLM"/>
    </source>
</evidence>
<reference evidence="3 4" key="1">
    <citation type="submission" date="2016-10" db="EMBL/GenBank/DDBJ databases">
        <authorList>
            <person name="de Groot N.N."/>
        </authorList>
    </citation>
    <scope>NUCLEOTIDE SEQUENCE [LARGE SCALE GENOMIC DNA]</scope>
    <source>
        <strain evidence="3 4">CPCC 201354</strain>
    </source>
</reference>
<dbReference type="Proteomes" id="UP000198923">
    <property type="component" value="Unassembled WGS sequence"/>
</dbReference>
<keyword evidence="2" id="KW-0472">Membrane</keyword>
<gene>
    <name evidence="3" type="ORF">SAMN05421505_11639</name>
</gene>
<evidence type="ECO:0000313" key="4">
    <source>
        <dbReference type="Proteomes" id="UP000198923"/>
    </source>
</evidence>
<keyword evidence="2" id="KW-0812">Transmembrane</keyword>
<evidence type="ECO:0000256" key="2">
    <source>
        <dbReference type="SAM" id="Phobius"/>
    </source>
</evidence>